<protein>
    <submittedName>
        <fullName evidence="1">WD_REPEATS_REGION domain-containing protein</fullName>
    </submittedName>
</protein>
<proteinExistence type="predicted"/>
<reference evidence="1" key="1">
    <citation type="submission" date="2019-11" db="UniProtKB">
        <authorList>
            <consortium name="WormBaseParasite"/>
        </authorList>
    </citation>
    <scope>IDENTIFICATION</scope>
</reference>
<name>A0A5K3EGN2_MESCO</name>
<dbReference type="WBParaSite" id="MCU_000405-RA">
    <property type="protein sequence ID" value="MCU_000405-RA"/>
    <property type="gene ID" value="MCU_000405"/>
</dbReference>
<organism evidence="1">
    <name type="scientific">Mesocestoides corti</name>
    <name type="common">Flatworm</name>
    <dbReference type="NCBI Taxonomy" id="53468"/>
    <lineage>
        <taxon>Eukaryota</taxon>
        <taxon>Metazoa</taxon>
        <taxon>Spiralia</taxon>
        <taxon>Lophotrochozoa</taxon>
        <taxon>Platyhelminthes</taxon>
        <taxon>Cestoda</taxon>
        <taxon>Eucestoda</taxon>
        <taxon>Cyclophyllidea</taxon>
        <taxon>Mesocestoididae</taxon>
        <taxon>Mesocestoides</taxon>
    </lineage>
</organism>
<evidence type="ECO:0000313" key="1">
    <source>
        <dbReference type="WBParaSite" id="MCU_000405-RA"/>
    </source>
</evidence>
<sequence>MLSTYVLRLSKIQKRVVVTSGPFIAPDFRLMAACSPVAVKMGPCASGRLRLGNLMVSGDCRNPLPHLPITLLNLSLRVFREEFPFIPSSTRSATSVL</sequence>
<dbReference type="AlphaFoldDB" id="A0A5K3EGN2"/>
<accession>A0A5K3EGN2</accession>